<evidence type="ECO:0000256" key="1">
    <source>
        <dbReference type="SAM" id="Phobius"/>
    </source>
</evidence>
<organism evidence="2 3">
    <name type="scientific">Castilleja foliolosa</name>
    <dbReference type="NCBI Taxonomy" id="1961234"/>
    <lineage>
        <taxon>Eukaryota</taxon>
        <taxon>Viridiplantae</taxon>
        <taxon>Streptophyta</taxon>
        <taxon>Embryophyta</taxon>
        <taxon>Tracheophyta</taxon>
        <taxon>Spermatophyta</taxon>
        <taxon>Magnoliopsida</taxon>
        <taxon>eudicotyledons</taxon>
        <taxon>Gunneridae</taxon>
        <taxon>Pentapetalae</taxon>
        <taxon>asterids</taxon>
        <taxon>lamiids</taxon>
        <taxon>Lamiales</taxon>
        <taxon>Orobanchaceae</taxon>
        <taxon>Pedicularideae</taxon>
        <taxon>Castillejinae</taxon>
        <taxon>Castilleja</taxon>
    </lineage>
</organism>
<keyword evidence="1" id="KW-1133">Transmembrane helix</keyword>
<comment type="caution">
    <text evidence="2">The sequence shown here is derived from an EMBL/GenBank/DDBJ whole genome shotgun (WGS) entry which is preliminary data.</text>
</comment>
<proteinExistence type="predicted"/>
<dbReference type="AlphaFoldDB" id="A0ABD3D5Y2"/>
<accession>A0ABD3D5Y2</accession>
<reference evidence="3" key="1">
    <citation type="journal article" date="2024" name="IScience">
        <title>Strigolactones Initiate the Formation of Haustorium-like Structures in Castilleja.</title>
        <authorList>
            <person name="Buerger M."/>
            <person name="Peterson D."/>
            <person name="Chory J."/>
        </authorList>
    </citation>
    <scope>NUCLEOTIDE SEQUENCE [LARGE SCALE GENOMIC DNA]</scope>
</reference>
<protein>
    <submittedName>
        <fullName evidence="2">Uncharacterized protein</fullName>
    </submittedName>
</protein>
<keyword evidence="1" id="KW-0812">Transmembrane</keyword>
<sequence>MRSVDMESQVVIDQENDVAGMRSWKKMGYYVLSFLVHLAILMGYVDFVIGSEAPD</sequence>
<feature type="transmembrane region" description="Helical" evidence="1">
    <location>
        <begin position="29"/>
        <end position="49"/>
    </location>
</feature>
<name>A0ABD3D5Y2_9LAMI</name>
<dbReference type="Proteomes" id="UP001632038">
    <property type="component" value="Unassembled WGS sequence"/>
</dbReference>
<gene>
    <name evidence="2" type="ORF">CASFOL_020714</name>
</gene>
<dbReference type="EMBL" id="JAVIJP010000027">
    <property type="protein sequence ID" value="KAL3636167.1"/>
    <property type="molecule type" value="Genomic_DNA"/>
</dbReference>
<evidence type="ECO:0000313" key="2">
    <source>
        <dbReference type="EMBL" id="KAL3636167.1"/>
    </source>
</evidence>
<keyword evidence="1" id="KW-0472">Membrane</keyword>
<evidence type="ECO:0000313" key="3">
    <source>
        <dbReference type="Proteomes" id="UP001632038"/>
    </source>
</evidence>
<keyword evidence="3" id="KW-1185">Reference proteome</keyword>